<dbReference type="Proteomes" id="UP000630528">
    <property type="component" value="Unassembled WGS sequence"/>
</dbReference>
<accession>A0A934WMV0</accession>
<reference evidence="1" key="2">
    <citation type="submission" date="2021-01" db="EMBL/GenBank/DDBJ databases">
        <authorList>
            <person name="Kang M."/>
        </authorList>
    </citation>
    <scope>NUCLEOTIDE SEQUENCE</scope>
    <source>
        <strain evidence="1">KACC 17527</strain>
    </source>
</reference>
<proteinExistence type="predicted"/>
<protein>
    <submittedName>
        <fullName evidence="1">DUF3619 family protein</fullName>
    </submittedName>
</protein>
<sequence length="139" mass="14825">MTSTDPLRAQAQADQFGRAVARRLAAGTEEMPYEAAERLRAARVRAVTMRKIPEHAPVVVGRGGSALLAFGERSWFNRIASVLPLVVLAAGLVLIHSAQTDRRASELAEVDAALLTDDLPPSAYADPGFVQFLKSGGAE</sequence>
<gene>
    <name evidence="1" type="ORF">JJB11_10680</name>
</gene>
<name>A0A934WMV0_9BURK</name>
<evidence type="ECO:0000313" key="2">
    <source>
        <dbReference type="Proteomes" id="UP000630528"/>
    </source>
</evidence>
<organism evidence="1 2">
    <name type="scientific">Ramlibacter ginsenosidimutans</name>
    <dbReference type="NCBI Taxonomy" id="502333"/>
    <lineage>
        <taxon>Bacteria</taxon>
        <taxon>Pseudomonadati</taxon>
        <taxon>Pseudomonadota</taxon>
        <taxon>Betaproteobacteria</taxon>
        <taxon>Burkholderiales</taxon>
        <taxon>Comamonadaceae</taxon>
        <taxon>Ramlibacter</taxon>
    </lineage>
</organism>
<dbReference type="RefSeq" id="WP_201170196.1">
    <property type="nucleotide sequence ID" value="NZ_JAEPWM010000003.1"/>
</dbReference>
<dbReference type="EMBL" id="JAEPWM010000003">
    <property type="protein sequence ID" value="MBK6006557.1"/>
    <property type="molecule type" value="Genomic_DNA"/>
</dbReference>
<keyword evidence="2" id="KW-1185">Reference proteome</keyword>
<comment type="caution">
    <text evidence="1">The sequence shown here is derived from an EMBL/GenBank/DDBJ whole genome shotgun (WGS) entry which is preliminary data.</text>
</comment>
<dbReference type="Pfam" id="PF12279">
    <property type="entry name" value="DUF3619"/>
    <property type="match status" value="1"/>
</dbReference>
<dbReference type="AlphaFoldDB" id="A0A934WMV0"/>
<reference evidence="1" key="1">
    <citation type="journal article" date="2012" name="J. Microbiol. Biotechnol.">
        <title>Ramlibacter ginsenosidimutans sp. nov., with ginsenoside-converting activity.</title>
        <authorList>
            <person name="Wang L."/>
            <person name="An D.S."/>
            <person name="Kim S.G."/>
            <person name="Jin F.X."/>
            <person name="Kim S.C."/>
            <person name="Lee S.T."/>
            <person name="Im W.T."/>
        </authorList>
    </citation>
    <scope>NUCLEOTIDE SEQUENCE</scope>
    <source>
        <strain evidence="1">KACC 17527</strain>
    </source>
</reference>
<evidence type="ECO:0000313" key="1">
    <source>
        <dbReference type="EMBL" id="MBK6006557.1"/>
    </source>
</evidence>
<dbReference type="InterPro" id="IPR022064">
    <property type="entry name" value="DUF3619"/>
</dbReference>